<dbReference type="GO" id="GO:0008270">
    <property type="term" value="F:zinc ion binding"/>
    <property type="evidence" value="ECO:0007669"/>
    <property type="project" value="UniProtKB-KW"/>
</dbReference>
<evidence type="ECO:0000256" key="10">
    <source>
        <dbReference type="PROSITE-ProRule" id="PRU00042"/>
    </source>
</evidence>
<dbReference type="InterPro" id="IPR013087">
    <property type="entry name" value="Znf_C2H2_type"/>
</dbReference>
<evidence type="ECO:0000256" key="5">
    <source>
        <dbReference type="ARBA" id="ARBA00022771"/>
    </source>
</evidence>
<keyword evidence="6" id="KW-0862">Zinc</keyword>
<protein>
    <submittedName>
        <fullName evidence="12">ZSC20 protein</fullName>
    </submittedName>
</protein>
<keyword evidence="9" id="KW-0539">Nucleus</keyword>
<dbReference type="InterPro" id="IPR036236">
    <property type="entry name" value="Znf_C2H2_sf"/>
</dbReference>
<evidence type="ECO:0000313" key="13">
    <source>
        <dbReference type="Proteomes" id="UP000525714"/>
    </source>
</evidence>
<dbReference type="Pfam" id="PF00096">
    <property type="entry name" value="zf-C2H2"/>
    <property type="match status" value="1"/>
</dbReference>
<dbReference type="PANTHER" id="PTHR23226">
    <property type="entry name" value="ZINC FINGER AND SCAN DOMAIN-CONTAINING"/>
    <property type="match status" value="1"/>
</dbReference>
<dbReference type="PROSITE" id="PS50157">
    <property type="entry name" value="ZINC_FINGER_C2H2_2"/>
    <property type="match status" value="1"/>
</dbReference>
<evidence type="ECO:0000256" key="6">
    <source>
        <dbReference type="ARBA" id="ARBA00022833"/>
    </source>
</evidence>
<feature type="non-terminal residue" evidence="12">
    <location>
        <position position="1"/>
    </location>
</feature>
<comment type="subcellular location">
    <subcellularLocation>
        <location evidence="2">Nucleus</location>
    </subcellularLocation>
</comment>
<keyword evidence="8" id="KW-0804">Transcription</keyword>
<name>A0A7K5KMJ4_9TYRA</name>
<dbReference type="SMART" id="SM00355">
    <property type="entry name" value="ZnF_C2H2"/>
    <property type="match status" value="1"/>
</dbReference>
<accession>A0A7K5KMJ4</accession>
<dbReference type="AlphaFoldDB" id="A0A7K5KMJ4"/>
<dbReference type="Proteomes" id="UP000525714">
    <property type="component" value="Unassembled WGS sequence"/>
</dbReference>
<organism evidence="12 13">
    <name type="scientific">Mionectes macconnelli</name>
    <name type="common">McConnell's flycatcher</name>
    <dbReference type="NCBI Taxonomy" id="254557"/>
    <lineage>
        <taxon>Eukaryota</taxon>
        <taxon>Metazoa</taxon>
        <taxon>Chordata</taxon>
        <taxon>Craniata</taxon>
        <taxon>Vertebrata</taxon>
        <taxon>Euteleostomi</taxon>
        <taxon>Archelosauria</taxon>
        <taxon>Archosauria</taxon>
        <taxon>Dinosauria</taxon>
        <taxon>Saurischia</taxon>
        <taxon>Theropoda</taxon>
        <taxon>Coelurosauria</taxon>
        <taxon>Aves</taxon>
        <taxon>Neognathae</taxon>
        <taxon>Neoaves</taxon>
        <taxon>Telluraves</taxon>
        <taxon>Australaves</taxon>
        <taxon>Passeriformes</taxon>
        <taxon>Tyrannidae</taxon>
        <taxon>Mionectes</taxon>
    </lineage>
</organism>
<dbReference type="GO" id="GO:0000981">
    <property type="term" value="F:DNA-binding transcription factor activity, RNA polymerase II-specific"/>
    <property type="evidence" value="ECO:0007669"/>
    <property type="project" value="TreeGrafter"/>
</dbReference>
<evidence type="ECO:0000256" key="4">
    <source>
        <dbReference type="ARBA" id="ARBA00022737"/>
    </source>
</evidence>
<keyword evidence="5 10" id="KW-0863">Zinc-finger</keyword>
<evidence type="ECO:0000313" key="12">
    <source>
        <dbReference type="EMBL" id="NWT07408.1"/>
    </source>
</evidence>
<dbReference type="PROSITE" id="PS00028">
    <property type="entry name" value="ZINC_FINGER_C2H2_1"/>
    <property type="match status" value="1"/>
</dbReference>
<keyword evidence="13" id="KW-1185">Reference proteome</keyword>
<proteinExistence type="predicted"/>
<evidence type="ECO:0000256" key="3">
    <source>
        <dbReference type="ARBA" id="ARBA00022723"/>
    </source>
</evidence>
<dbReference type="PANTHER" id="PTHR23226:SF85">
    <property type="entry name" value="ZINC FINGER PROTEIN 397"/>
    <property type="match status" value="1"/>
</dbReference>
<comment type="caution">
    <text evidence="12">The sequence shown here is derived from an EMBL/GenBank/DDBJ whole genome shotgun (WGS) entry which is preliminary data.</text>
</comment>
<evidence type="ECO:0000256" key="9">
    <source>
        <dbReference type="ARBA" id="ARBA00023242"/>
    </source>
</evidence>
<evidence type="ECO:0000256" key="7">
    <source>
        <dbReference type="ARBA" id="ARBA00023015"/>
    </source>
</evidence>
<keyword evidence="3" id="KW-0479">Metal-binding</keyword>
<reference evidence="12 13" key="1">
    <citation type="submission" date="2019-09" db="EMBL/GenBank/DDBJ databases">
        <title>Bird 10,000 Genomes (B10K) Project - Family phase.</title>
        <authorList>
            <person name="Zhang G."/>
        </authorList>
    </citation>
    <scope>NUCLEOTIDE SEQUENCE [LARGE SCALE GENOMIC DNA]</scope>
    <source>
        <strain evidence="12">B10K-DU-003-16</strain>
        <tissue evidence="12">Mixed tissue sample</tissue>
    </source>
</reference>
<evidence type="ECO:0000256" key="1">
    <source>
        <dbReference type="ARBA" id="ARBA00003767"/>
    </source>
</evidence>
<keyword evidence="7" id="KW-0805">Transcription regulation</keyword>
<feature type="domain" description="C2H2-type" evidence="11">
    <location>
        <begin position="21"/>
        <end position="48"/>
    </location>
</feature>
<dbReference type="EMBL" id="VYZC01002089">
    <property type="protein sequence ID" value="NWT07408.1"/>
    <property type="molecule type" value="Genomic_DNA"/>
</dbReference>
<dbReference type="SUPFAM" id="SSF57667">
    <property type="entry name" value="beta-beta-alpha zinc fingers"/>
    <property type="match status" value="1"/>
</dbReference>
<evidence type="ECO:0000256" key="8">
    <source>
        <dbReference type="ARBA" id="ARBA00023163"/>
    </source>
</evidence>
<dbReference type="Gene3D" id="3.30.160.60">
    <property type="entry name" value="Classic Zinc Finger"/>
    <property type="match status" value="2"/>
</dbReference>
<evidence type="ECO:0000259" key="11">
    <source>
        <dbReference type="PROSITE" id="PS50157"/>
    </source>
</evidence>
<comment type="function">
    <text evidence="1">May be involved in transcriptional regulation.</text>
</comment>
<feature type="non-terminal residue" evidence="12">
    <location>
        <position position="56"/>
    </location>
</feature>
<sequence>NLSQSSDLVVSDQAPSREKPFRCLECGKSCSKISNLLRHQRIHTGERPYKCGECGK</sequence>
<dbReference type="FunFam" id="3.30.160.60:FF:001100">
    <property type="entry name" value="Zinc finger protein 184"/>
    <property type="match status" value="1"/>
</dbReference>
<evidence type="ECO:0000256" key="2">
    <source>
        <dbReference type="ARBA" id="ARBA00004123"/>
    </source>
</evidence>
<dbReference type="GO" id="GO:0005634">
    <property type="term" value="C:nucleus"/>
    <property type="evidence" value="ECO:0007669"/>
    <property type="project" value="UniProtKB-SubCell"/>
</dbReference>
<dbReference type="GO" id="GO:0000978">
    <property type="term" value="F:RNA polymerase II cis-regulatory region sequence-specific DNA binding"/>
    <property type="evidence" value="ECO:0007669"/>
    <property type="project" value="TreeGrafter"/>
</dbReference>
<gene>
    <name evidence="12" type="primary">Zscan20_2</name>
    <name evidence="12" type="ORF">MIOMAC_R11804</name>
</gene>
<keyword evidence="4" id="KW-0677">Repeat</keyword>